<keyword evidence="5 6" id="KW-0472">Membrane</keyword>
<dbReference type="GO" id="GO:0071786">
    <property type="term" value="P:endoplasmic reticulum tubular network organization"/>
    <property type="evidence" value="ECO:0007669"/>
    <property type="project" value="TreeGrafter"/>
</dbReference>
<dbReference type="VEuPathDB" id="MicrosporidiaDB:NEDG_00620"/>
<dbReference type="PANTHER" id="PTHR12703:SF4">
    <property type="entry name" value="TRANSMEMBRANE PROTEIN 33"/>
    <property type="match status" value="1"/>
</dbReference>
<dbReference type="InterPro" id="IPR051645">
    <property type="entry name" value="PER33/POM33_regulator"/>
</dbReference>
<keyword evidence="4 6" id="KW-1133">Transmembrane helix</keyword>
<keyword evidence="3 6" id="KW-0812">Transmembrane</keyword>
<dbReference type="Pfam" id="PF03661">
    <property type="entry name" value="TMEM33_Pom33"/>
    <property type="match status" value="1"/>
</dbReference>
<evidence type="ECO:0000256" key="4">
    <source>
        <dbReference type="ARBA" id="ARBA00022989"/>
    </source>
</evidence>
<evidence type="ECO:0000256" key="6">
    <source>
        <dbReference type="SAM" id="Phobius"/>
    </source>
</evidence>
<evidence type="ECO:0000256" key="1">
    <source>
        <dbReference type="ARBA" id="ARBA00004141"/>
    </source>
</evidence>
<dbReference type="OrthoDB" id="2193552at2759"/>
<dbReference type="GO" id="GO:0005783">
    <property type="term" value="C:endoplasmic reticulum"/>
    <property type="evidence" value="ECO:0007669"/>
    <property type="project" value="TreeGrafter"/>
</dbReference>
<proteinExistence type="inferred from homology"/>
<evidence type="ECO:0000313" key="7">
    <source>
        <dbReference type="EMBL" id="OAG29487.1"/>
    </source>
</evidence>
<feature type="transmembrane region" description="Helical" evidence="6">
    <location>
        <begin position="18"/>
        <end position="35"/>
    </location>
</feature>
<dbReference type="GeneID" id="93646970"/>
<name>A0A177EC23_9MICR</name>
<dbReference type="EMBL" id="LTDL01000040">
    <property type="protein sequence ID" value="OAG29487.1"/>
    <property type="molecule type" value="Genomic_DNA"/>
</dbReference>
<dbReference type="PANTHER" id="PTHR12703">
    <property type="entry name" value="TRANSMEMBRANE PROTEIN 33"/>
    <property type="match status" value="1"/>
</dbReference>
<feature type="transmembrane region" description="Helical" evidence="6">
    <location>
        <begin position="47"/>
        <end position="67"/>
    </location>
</feature>
<comment type="caution">
    <text evidence="7">The sequence shown here is derived from an EMBL/GenBank/DDBJ whole genome shotgun (WGS) entry which is preliminary data.</text>
</comment>
<dbReference type="AlphaFoldDB" id="A0A177EC23"/>
<dbReference type="RefSeq" id="XP_067544135.1">
    <property type="nucleotide sequence ID" value="XM_067688038.1"/>
</dbReference>
<accession>A0A177EC23</accession>
<dbReference type="GO" id="GO:0061024">
    <property type="term" value="P:membrane organization"/>
    <property type="evidence" value="ECO:0007669"/>
    <property type="project" value="TreeGrafter"/>
</dbReference>
<evidence type="ECO:0000256" key="2">
    <source>
        <dbReference type="ARBA" id="ARBA00007322"/>
    </source>
</evidence>
<dbReference type="InterPro" id="IPR005344">
    <property type="entry name" value="TMEM33/Pom33"/>
</dbReference>
<comment type="similarity">
    <text evidence="2">Belongs to the PER33/POM33 family.</text>
</comment>
<comment type="subcellular location">
    <subcellularLocation>
        <location evidence="1">Membrane</location>
        <topology evidence="1">Multi-pass membrane protein</topology>
    </subcellularLocation>
</comment>
<evidence type="ECO:0000313" key="8">
    <source>
        <dbReference type="Proteomes" id="UP000185944"/>
    </source>
</evidence>
<organism evidence="7 8">
    <name type="scientific">Nematocida displodere</name>
    <dbReference type="NCBI Taxonomy" id="1805483"/>
    <lineage>
        <taxon>Eukaryota</taxon>
        <taxon>Fungi</taxon>
        <taxon>Fungi incertae sedis</taxon>
        <taxon>Microsporidia</taxon>
        <taxon>Nematocida</taxon>
    </lineage>
</organism>
<dbReference type="Proteomes" id="UP000185944">
    <property type="component" value="Unassembled WGS sequence"/>
</dbReference>
<evidence type="ECO:0000256" key="5">
    <source>
        <dbReference type="ARBA" id="ARBA00023136"/>
    </source>
</evidence>
<gene>
    <name evidence="7" type="ORF">NEDG_00620</name>
</gene>
<evidence type="ECO:0000256" key="3">
    <source>
        <dbReference type="ARBA" id="ARBA00022692"/>
    </source>
</evidence>
<keyword evidence="8" id="KW-1185">Reference proteome</keyword>
<sequence length="239" mass="26775">MKKTNAQTLGRDNMLEQAWFWGNGVFIVVFSMSIIKAAMRLGFNQRFLHILSCLSLMVSYGSCVFFKTPAINIQKLLRDGNFRCFLVFCSFLTMRGSLVPMIPFLLMSCLSLSSYILKNKKLYENSLLMGASQNIASKRDQITVLALKIEVLSVPLLVLHLLTGNADLFAVVSYASMAWFEYTTNPSMKKAVTEIVAKIDKTVESPSVPASIKQRYTEAKKYLTARMPAAVHPMSEKTA</sequence>
<protein>
    <submittedName>
        <fullName evidence="7">Uncharacterized protein</fullName>
    </submittedName>
</protein>
<reference evidence="7 8" key="1">
    <citation type="submission" date="2016-02" db="EMBL/GenBank/DDBJ databases">
        <title>Discovery of a natural microsporidian pathogen with a broad tissue tropism in Caenorhabditis elegans.</title>
        <authorList>
            <person name="Luallen R.J."/>
            <person name="Reinke A.W."/>
            <person name="Tong L."/>
            <person name="Botts M.R."/>
            <person name="Felix M.-A."/>
            <person name="Troemel E.R."/>
        </authorList>
    </citation>
    <scope>NUCLEOTIDE SEQUENCE [LARGE SCALE GENOMIC DNA]</scope>
    <source>
        <strain evidence="7 8">JUm2807</strain>
    </source>
</reference>
<dbReference type="GO" id="GO:0016020">
    <property type="term" value="C:membrane"/>
    <property type="evidence" value="ECO:0007669"/>
    <property type="project" value="UniProtKB-SubCell"/>
</dbReference>